<evidence type="ECO:0008006" key="5">
    <source>
        <dbReference type="Google" id="ProtNLM"/>
    </source>
</evidence>
<protein>
    <recommendedName>
        <fullName evidence="5">Secreted protein</fullName>
    </recommendedName>
</protein>
<name>A0ABY3XSU7_9ACTN</name>
<organism evidence="3 4">
    <name type="scientific">Streptomyces tubbatahanensis</name>
    <dbReference type="NCBI Taxonomy" id="2923272"/>
    <lineage>
        <taxon>Bacteria</taxon>
        <taxon>Bacillati</taxon>
        <taxon>Actinomycetota</taxon>
        <taxon>Actinomycetes</taxon>
        <taxon>Kitasatosporales</taxon>
        <taxon>Streptomycetaceae</taxon>
        <taxon>Streptomyces</taxon>
    </lineage>
</organism>
<feature type="signal peptide" evidence="2">
    <location>
        <begin position="1"/>
        <end position="22"/>
    </location>
</feature>
<gene>
    <name evidence="3" type="ORF">MMF93_14325</name>
</gene>
<evidence type="ECO:0000256" key="2">
    <source>
        <dbReference type="SAM" id="SignalP"/>
    </source>
</evidence>
<sequence length="68" mass="6764">MSRYKKLVATCAVALGVMGALATPALATHASAPADRTQTAGVPDRNGTILPDLDNSQGTVAPTATQAG</sequence>
<reference evidence="3 4" key="1">
    <citation type="journal article" date="2023" name="Microbiol. Spectr.">
        <title>Synergy between Genome Mining, Metabolomics, and Bioinformatics Uncovers Antibacterial Chlorinated Carbazole Alkaloids and Their Biosynthetic Gene Cluster from Streptomyces tubbatahanensis sp. nov., a Novel Actinomycete Isolated from Sulu Sea, Philippines.</title>
        <authorList>
            <person name="Tenebro C.P."/>
            <person name="Trono D.J.V.L."/>
            <person name="Balida L.A.P."/>
            <person name="Bayog L.K.A."/>
            <person name="Bruna J.R."/>
            <person name="Sabido E.M."/>
            <person name="Caspe D.P.C."/>
            <person name="de Los Santos E.L.C."/>
            <person name="Saludes J.P."/>
            <person name="Dalisay D.S."/>
        </authorList>
    </citation>
    <scope>NUCLEOTIDE SEQUENCE [LARGE SCALE GENOMIC DNA]</scope>
    <source>
        <strain evidence="3 4">DSD3025</strain>
    </source>
</reference>
<dbReference type="EMBL" id="CP093846">
    <property type="protein sequence ID" value="UNS97537.1"/>
    <property type="molecule type" value="Genomic_DNA"/>
</dbReference>
<feature type="region of interest" description="Disordered" evidence="1">
    <location>
        <begin position="28"/>
        <end position="68"/>
    </location>
</feature>
<evidence type="ECO:0000313" key="3">
    <source>
        <dbReference type="EMBL" id="UNS97537.1"/>
    </source>
</evidence>
<accession>A0ABY3XSU7</accession>
<dbReference type="RefSeq" id="WP_242751669.1">
    <property type="nucleotide sequence ID" value="NZ_CP093846.1"/>
</dbReference>
<evidence type="ECO:0000256" key="1">
    <source>
        <dbReference type="SAM" id="MobiDB-lite"/>
    </source>
</evidence>
<feature type="chain" id="PRO_5045464474" description="Secreted protein" evidence="2">
    <location>
        <begin position="23"/>
        <end position="68"/>
    </location>
</feature>
<keyword evidence="4" id="KW-1185">Reference proteome</keyword>
<evidence type="ECO:0000313" key="4">
    <source>
        <dbReference type="Proteomes" id="UP001202244"/>
    </source>
</evidence>
<keyword evidence="2" id="KW-0732">Signal</keyword>
<dbReference type="Proteomes" id="UP001202244">
    <property type="component" value="Chromosome"/>
</dbReference>
<proteinExistence type="predicted"/>
<feature type="compositionally biased region" description="Polar residues" evidence="1">
    <location>
        <begin position="54"/>
        <end position="68"/>
    </location>
</feature>